<protein>
    <submittedName>
        <fullName evidence="1">Uncharacterized protein</fullName>
    </submittedName>
</protein>
<name>A0A644THI1_9ZZZZ</name>
<accession>A0A644THI1</accession>
<proteinExistence type="predicted"/>
<evidence type="ECO:0000313" key="1">
    <source>
        <dbReference type="EMBL" id="MPL66465.1"/>
    </source>
</evidence>
<gene>
    <name evidence="1" type="ORF">SDC9_12143</name>
</gene>
<organism evidence="1">
    <name type="scientific">bioreactor metagenome</name>
    <dbReference type="NCBI Taxonomy" id="1076179"/>
    <lineage>
        <taxon>unclassified sequences</taxon>
        <taxon>metagenomes</taxon>
        <taxon>ecological metagenomes</taxon>
    </lineage>
</organism>
<reference evidence="1" key="1">
    <citation type="submission" date="2019-08" db="EMBL/GenBank/DDBJ databases">
        <authorList>
            <person name="Kucharzyk K."/>
            <person name="Murdoch R.W."/>
            <person name="Higgins S."/>
            <person name="Loffler F."/>
        </authorList>
    </citation>
    <scope>NUCLEOTIDE SEQUENCE</scope>
</reference>
<sequence length="183" mass="20637">MLYNSRSGSRCRGGGEILRRGKSGLNRARCRITSGTDSDRSLWRQGRIRTESATENIPLPRLVSRWAVRVKRRGKGSPHIRRRIWQGKPHREQGRTAVDGPSTTALGRRKPRVDRLTSGGNDGCRGMAAARGIPRTEPGLQTRSFFYFNCGRRLYPEEGPRRILMFDLCIVQVKSSSIGDCRV</sequence>
<comment type="caution">
    <text evidence="1">The sequence shown here is derived from an EMBL/GenBank/DDBJ whole genome shotgun (WGS) entry which is preliminary data.</text>
</comment>
<dbReference type="EMBL" id="VSSQ01000032">
    <property type="protein sequence ID" value="MPL66465.1"/>
    <property type="molecule type" value="Genomic_DNA"/>
</dbReference>
<dbReference type="AntiFam" id="ANF00047">
    <property type="entry name" value="Overlaps RNaseP, same strand"/>
</dbReference>
<dbReference type="AlphaFoldDB" id="A0A644THI1"/>